<feature type="non-terminal residue" evidence="1">
    <location>
        <position position="1"/>
    </location>
</feature>
<reference evidence="2" key="1">
    <citation type="journal article" date="2019" name="Int. J. Syst. Evol. Microbiol.">
        <title>The Global Catalogue of Microorganisms (GCM) 10K type strain sequencing project: providing services to taxonomists for standard genome sequencing and annotation.</title>
        <authorList>
            <consortium name="The Broad Institute Genomics Platform"/>
            <consortium name="The Broad Institute Genome Sequencing Center for Infectious Disease"/>
            <person name="Wu L."/>
            <person name="Ma J."/>
        </authorList>
    </citation>
    <scope>NUCLEOTIDE SEQUENCE [LARGE SCALE GENOMIC DNA]</scope>
    <source>
        <strain evidence="2">JCM 31696</strain>
    </source>
</reference>
<evidence type="ECO:0000313" key="2">
    <source>
        <dbReference type="Proteomes" id="UP001597083"/>
    </source>
</evidence>
<accession>A0ABW3CFK9</accession>
<organism evidence="1 2">
    <name type="scientific">Actinomadura adrarensis</name>
    <dbReference type="NCBI Taxonomy" id="1819600"/>
    <lineage>
        <taxon>Bacteria</taxon>
        <taxon>Bacillati</taxon>
        <taxon>Actinomycetota</taxon>
        <taxon>Actinomycetes</taxon>
        <taxon>Streptosporangiales</taxon>
        <taxon>Thermomonosporaceae</taxon>
        <taxon>Actinomadura</taxon>
    </lineage>
</organism>
<evidence type="ECO:0000313" key="1">
    <source>
        <dbReference type="EMBL" id="MFD0852717.1"/>
    </source>
</evidence>
<keyword evidence="2" id="KW-1185">Reference proteome</keyword>
<dbReference type="Proteomes" id="UP001597083">
    <property type="component" value="Unassembled WGS sequence"/>
</dbReference>
<evidence type="ECO:0008006" key="3">
    <source>
        <dbReference type="Google" id="ProtNLM"/>
    </source>
</evidence>
<comment type="caution">
    <text evidence="1">The sequence shown here is derived from an EMBL/GenBank/DDBJ whole genome shotgun (WGS) entry which is preliminary data.</text>
</comment>
<name>A0ABW3CFK9_9ACTN</name>
<feature type="non-terminal residue" evidence="1">
    <location>
        <position position="206"/>
    </location>
</feature>
<proteinExistence type="predicted"/>
<dbReference type="EMBL" id="JBHTIR010001574">
    <property type="protein sequence ID" value="MFD0852717.1"/>
    <property type="molecule type" value="Genomic_DNA"/>
</dbReference>
<gene>
    <name evidence="1" type="ORF">ACFQ07_10805</name>
</gene>
<protein>
    <recommendedName>
        <fullName evidence="3">Phage major capsid protein</fullName>
    </recommendedName>
</protein>
<sequence>HEPAGANLGRADFDGAEGLMDALDETYSSLMRDIRIGKGRLHIPAPYLESLGPGKGALWEDRELYVPVSAIGANKLDSGLQIEATQFEIRVDEHLRTAADLMQRITQTSGYSAQTFGLQGDGGLQTATEVDAKKDRTAATRAKKVNYYAPELADLTLTLQLVDRAKFPREATYTPERPDVDFGDGVTESPRQVAETVELLGRAQAA</sequence>